<protein>
    <submittedName>
        <fullName evidence="1">Uncharacterized protein</fullName>
    </submittedName>
</protein>
<sequence>MWLTQYGSDEKLAGVRVASLKEEGKHLCRGEFLYKFFLFCCSAQVLPQRRDVLTEQYWLLTLLVFAPEQGSMSNRIFKINVPGIGVCEACSLIFNQLPVTIILPKGTRVEQKEFLKIWIQEYTQSLVSTGAWDTPATENEVNQILNEVFGKLRGSGKG</sequence>
<evidence type="ECO:0000313" key="1">
    <source>
        <dbReference type="EMBL" id="MBD6620925.1"/>
    </source>
</evidence>
<accession>A0AA40VV73</accession>
<organism evidence="1 2">
    <name type="scientific">Komarekiella delphini-convector SJRDD-AB1</name>
    <dbReference type="NCBI Taxonomy" id="2593771"/>
    <lineage>
        <taxon>Bacteria</taxon>
        <taxon>Bacillati</taxon>
        <taxon>Cyanobacteriota</taxon>
        <taxon>Cyanophyceae</taxon>
        <taxon>Nostocales</taxon>
        <taxon>Nostocaceae</taxon>
        <taxon>Komarekiella</taxon>
        <taxon>Komarekiella delphini-convector</taxon>
    </lineage>
</organism>
<evidence type="ECO:0000313" key="2">
    <source>
        <dbReference type="Proteomes" id="UP001165986"/>
    </source>
</evidence>
<gene>
    <name evidence="1" type="ORF">FNW02_35665</name>
</gene>
<reference evidence="1" key="1">
    <citation type="submission" date="2019-07" db="EMBL/GenBank/DDBJ databases">
        <title>Toxilogical consequences of a new and cryptic species of cyanobacteria (Komarekiella delphini-convector) recovered from the epidermis of a bottlenose dolphin and 1500 ft. in the air.</title>
        <authorList>
            <person name="Brown A.O."/>
            <person name="Dvorak P."/>
            <person name="Villanueva C.D."/>
            <person name="Foss A.J."/>
            <person name="Garvey A.D."/>
            <person name="Gibson Q.A."/>
            <person name="Johansen J.R."/>
            <person name="Casamatta D.A."/>
        </authorList>
    </citation>
    <scope>NUCLEOTIDE SEQUENCE</scope>
    <source>
        <strain evidence="1">SJRDD-AB1</strain>
    </source>
</reference>
<dbReference type="AlphaFoldDB" id="A0AA40VV73"/>
<name>A0AA40VV73_9NOST</name>
<keyword evidence="2" id="KW-1185">Reference proteome</keyword>
<proteinExistence type="predicted"/>
<dbReference type="Proteomes" id="UP001165986">
    <property type="component" value="Unassembled WGS sequence"/>
</dbReference>
<dbReference type="EMBL" id="VJXY01000093">
    <property type="protein sequence ID" value="MBD6620925.1"/>
    <property type="molecule type" value="Genomic_DNA"/>
</dbReference>
<comment type="caution">
    <text evidence="1">The sequence shown here is derived from an EMBL/GenBank/DDBJ whole genome shotgun (WGS) entry which is preliminary data.</text>
</comment>